<keyword evidence="5" id="KW-1185">Reference proteome</keyword>
<dbReference type="InterPro" id="IPR001623">
    <property type="entry name" value="DnaJ_domain"/>
</dbReference>
<feature type="domain" description="J" evidence="3">
    <location>
        <begin position="5"/>
        <end position="67"/>
    </location>
</feature>
<feature type="transmembrane region" description="Helical" evidence="2">
    <location>
        <begin position="158"/>
        <end position="183"/>
    </location>
</feature>
<dbReference type="PANTHER" id="PTHR44240:SF10">
    <property type="entry name" value="J DOMAIN-CONTAINING PROTEIN"/>
    <property type="match status" value="1"/>
</dbReference>
<dbReference type="EMBL" id="CP012752">
    <property type="protein sequence ID" value="ALG05966.1"/>
    <property type="molecule type" value="Genomic_DNA"/>
</dbReference>
<accession>A0A0N9HNS2</accession>
<keyword evidence="2" id="KW-1133">Transmembrane helix</keyword>
<dbReference type="PROSITE" id="PS50076">
    <property type="entry name" value="DNAJ_2"/>
    <property type="match status" value="1"/>
</dbReference>
<keyword evidence="2" id="KW-0472">Membrane</keyword>
<feature type="transmembrane region" description="Helical" evidence="2">
    <location>
        <begin position="189"/>
        <end position="209"/>
    </location>
</feature>
<dbReference type="PRINTS" id="PR00625">
    <property type="entry name" value="JDOMAIN"/>
</dbReference>
<proteinExistence type="predicted"/>
<dbReference type="KEGG" id="kphy:AOZ06_02660"/>
<dbReference type="PROSITE" id="PS00636">
    <property type="entry name" value="DNAJ_1"/>
    <property type="match status" value="1"/>
</dbReference>
<dbReference type="InterPro" id="IPR036869">
    <property type="entry name" value="J_dom_sf"/>
</dbReference>
<feature type="region of interest" description="Disordered" evidence="1">
    <location>
        <begin position="58"/>
        <end position="95"/>
    </location>
</feature>
<protein>
    <recommendedName>
        <fullName evidence="3">J domain-containing protein</fullName>
    </recommendedName>
</protein>
<evidence type="ECO:0000313" key="5">
    <source>
        <dbReference type="Proteomes" id="UP000063699"/>
    </source>
</evidence>
<dbReference type="Gene3D" id="1.10.287.110">
    <property type="entry name" value="DnaJ domain"/>
    <property type="match status" value="1"/>
</dbReference>
<evidence type="ECO:0000256" key="1">
    <source>
        <dbReference type="SAM" id="MobiDB-lite"/>
    </source>
</evidence>
<dbReference type="STRING" id="860235.AOZ06_02660"/>
<evidence type="ECO:0000256" key="2">
    <source>
        <dbReference type="SAM" id="Phobius"/>
    </source>
</evidence>
<evidence type="ECO:0000313" key="4">
    <source>
        <dbReference type="EMBL" id="ALG05966.1"/>
    </source>
</evidence>
<dbReference type="CDD" id="cd06257">
    <property type="entry name" value="DnaJ"/>
    <property type="match status" value="1"/>
</dbReference>
<sequence length="246" mass="27566">MRQPNFYAVLGVSRTASANEIRTAHRRLAKQVHPDLADGDEEQFRLVQLAFETLSDPDKRASYDNARPSRVPRPRQSWPTGESEPRKSGQYRKRYPGSLRPVRDWTPGPCWKCEWRRGQPSLHVRMEKRGSPAHIVAIPHCDTCKTPIPKLPMATSDFVVFSAALVAAVLYVAGCLLLGFSSLPVGAQVTFWTACAALLLGTAPMVVDYRRRIPSGYQRRATILVDYVADYPTVSRLLDKGYVIVT</sequence>
<organism evidence="4 5">
    <name type="scientific">Kibdelosporangium phytohabitans</name>
    <dbReference type="NCBI Taxonomy" id="860235"/>
    <lineage>
        <taxon>Bacteria</taxon>
        <taxon>Bacillati</taxon>
        <taxon>Actinomycetota</taxon>
        <taxon>Actinomycetes</taxon>
        <taxon>Pseudonocardiales</taxon>
        <taxon>Pseudonocardiaceae</taxon>
        <taxon>Kibdelosporangium</taxon>
    </lineage>
</organism>
<dbReference type="SMART" id="SM00271">
    <property type="entry name" value="DnaJ"/>
    <property type="match status" value="1"/>
</dbReference>
<dbReference type="AlphaFoldDB" id="A0A0N9HNS2"/>
<gene>
    <name evidence="4" type="ORF">AOZ06_02660</name>
</gene>
<dbReference type="Pfam" id="PF00226">
    <property type="entry name" value="DnaJ"/>
    <property type="match status" value="1"/>
</dbReference>
<dbReference type="PANTHER" id="PTHR44240">
    <property type="entry name" value="DNAJ DOMAIN (PROKARYOTIC HEAT SHOCK PROTEIN)-RELATED"/>
    <property type="match status" value="1"/>
</dbReference>
<reference evidence="4 5" key="1">
    <citation type="submission" date="2015-07" db="EMBL/GenBank/DDBJ databases">
        <title>Genome sequencing of Kibdelosporangium phytohabitans.</title>
        <authorList>
            <person name="Qin S."/>
            <person name="Xing K."/>
        </authorList>
    </citation>
    <scope>NUCLEOTIDE SEQUENCE [LARGE SCALE GENOMIC DNA]</scope>
    <source>
        <strain evidence="4 5">KLBMP1111</strain>
    </source>
</reference>
<dbReference type="RefSeq" id="WP_054287944.1">
    <property type="nucleotide sequence ID" value="NZ_CP012752.1"/>
</dbReference>
<dbReference type="InterPro" id="IPR052276">
    <property type="entry name" value="Diphthamide-biosynth_chaperone"/>
</dbReference>
<evidence type="ECO:0000259" key="3">
    <source>
        <dbReference type="PROSITE" id="PS50076"/>
    </source>
</evidence>
<keyword evidence="2" id="KW-0812">Transmembrane</keyword>
<dbReference type="Proteomes" id="UP000063699">
    <property type="component" value="Chromosome"/>
</dbReference>
<name>A0A0N9HNS2_9PSEU</name>
<dbReference type="SUPFAM" id="SSF46565">
    <property type="entry name" value="Chaperone J-domain"/>
    <property type="match status" value="1"/>
</dbReference>
<dbReference type="InterPro" id="IPR018253">
    <property type="entry name" value="DnaJ_domain_CS"/>
</dbReference>